<dbReference type="InterPro" id="IPR036005">
    <property type="entry name" value="Creatinase/aminopeptidase-like"/>
</dbReference>
<evidence type="ECO:0000256" key="2">
    <source>
        <dbReference type="ARBA" id="ARBA00008766"/>
    </source>
</evidence>
<evidence type="ECO:0000256" key="5">
    <source>
        <dbReference type="ARBA" id="ARBA00023211"/>
    </source>
</evidence>
<dbReference type="SUPFAM" id="SSF55920">
    <property type="entry name" value="Creatinase/aminopeptidase"/>
    <property type="match status" value="1"/>
</dbReference>
<comment type="cofactor">
    <cofactor evidence="1">
        <name>Mn(2+)</name>
        <dbReference type="ChEBI" id="CHEBI:29035"/>
    </cofactor>
</comment>
<dbReference type="Pfam" id="PF00557">
    <property type="entry name" value="Peptidase_M24"/>
    <property type="match status" value="1"/>
</dbReference>
<dbReference type="SMART" id="SM01011">
    <property type="entry name" value="AMP_N"/>
    <property type="match status" value="1"/>
</dbReference>
<keyword evidence="4 7" id="KW-0378">Hydrolase</keyword>
<dbReference type="PANTHER" id="PTHR43226:SF4">
    <property type="entry name" value="XAA-PRO AMINOPEPTIDASE 3"/>
    <property type="match status" value="1"/>
</dbReference>
<evidence type="ECO:0000313" key="7">
    <source>
        <dbReference type="EMBL" id="CUV10168.1"/>
    </source>
</evidence>
<reference evidence="7" key="1">
    <citation type="submission" date="2015-10" db="EMBL/GenBank/DDBJ databases">
        <authorList>
            <person name="Gilbert D.G."/>
        </authorList>
    </citation>
    <scope>NUCLEOTIDE SEQUENCE</scope>
</reference>
<keyword evidence="7" id="KW-0645">Protease</keyword>
<name>A0A160VHA6_9ZZZZ</name>
<dbReference type="Gene3D" id="3.40.350.10">
    <property type="entry name" value="Creatinase/prolidase N-terminal domain"/>
    <property type="match status" value="1"/>
</dbReference>
<dbReference type="GO" id="GO:0006508">
    <property type="term" value="P:proteolysis"/>
    <property type="evidence" value="ECO:0007669"/>
    <property type="project" value="TreeGrafter"/>
</dbReference>
<evidence type="ECO:0000256" key="4">
    <source>
        <dbReference type="ARBA" id="ARBA00022801"/>
    </source>
</evidence>
<comment type="similarity">
    <text evidence="2">Belongs to the peptidase M24B family.</text>
</comment>
<keyword evidence="3" id="KW-0479">Metal-binding</keyword>
<dbReference type="InterPro" id="IPR029149">
    <property type="entry name" value="Creatin/AminoP/Spt16_N"/>
</dbReference>
<organism evidence="7">
    <name type="scientific">hydrothermal vent metagenome</name>
    <dbReference type="NCBI Taxonomy" id="652676"/>
    <lineage>
        <taxon>unclassified sequences</taxon>
        <taxon>metagenomes</taxon>
        <taxon>ecological metagenomes</taxon>
    </lineage>
</organism>
<accession>A0A160VHA6</accession>
<keyword evidence="5" id="KW-0464">Manganese</keyword>
<evidence type="ECO:0000256" key="3">
    <source>
        <dbReference type="ARBA" id="ARBA00022723"/>
    </source>
</evidence>
<dbReference type="InterPro" id="IPR000994">
    <property type="entry name" value="Pept_M24"/>
</dbReference>
<dbReference type="Pfam" id="PF05195">
    <property type="entry name" value="AMP_N"/>
    <property type="match status" value="1"/>
</dbReference>
<dbReference type="InterPro" id="IPR007865">
    <property type="entry name" value="Aminopep_P_N"/>
</dbReference>
<dbReference type="GO" id="GO:0030145">
    <property type="term" value="F:manganese ion binding"/>
    <property type="evidence" value="ECO:0007669"/>
    <property type="project" value="InterPro"/>
</dbReference>
<evidence type="ECO:0000256" key="1">
    <source>
        <dbReference type="ARBA" id="ARBA00001936"/>
    </source>
</evidence>
<dbReference type="SUPFAM" id="SSF53092">
    <property type="entry name" value="Creatinase/prolidase N-terminal domain"/>
    <property type="match status" value="1"/>
</dbReference>
<dbReference type="Gene3D" id="3.90.230.10">
    <property type="entry name" value="Creatinase/methionine aminopeptidase superfamily"/>
    <property type="match status" value="1"/>
</dbReference>
<sequence>MRKTCILFLIFFSVLLSQNYQVDFPPEEFKKRWKGVFDQIGDDAVAIVQGFPLSNGFIMPRQTNAFYYLSGIETPHAYILLDGRDKKVALYMPPRNARLERSEGRILNADDGKLIKKLVGVDAVRSTDEMRENFPPDLKSGTTIFTMFTPAEGQGQSRYELEVANASIAADVWDGRISREGRFAQLLRTRNRRNVVKDLTAIIDNLRSVKSPREVALIRRASQLAGLGMIEAIKSTEPGAWEYQLDGVARYVYLINGARLEAYRSITASGTANISNGHYYRNDSQLKSGDMVLMDYAPDFRYYVSDIGRMWPVNGVYEPWQRELLQIILEYRNVVLDIIRPGITTDQILEEAQKKMKPIMRRYKFSKNIYKKAAEKMVKTGGGVLSHPVGLAVHDDGPYRKGPLKVGHVFSVDPQMWVPEENLYLRYEDTVVVTENGNENFTDFLPSELDDLEALVQGKGMLQSFPEDLMKWNY</sequence>
<dbReference type="PANTHER" id="PTHR43226">
    <property type="entry name" value="XAA-PRO AMINOPEPTIDASE 3"/>
    <property type="match status" value="1"/>
</dbReference>
<dbReference type="AlphaFoldDB" id="A0A160VHA6"/>
<proteinExistence type="inferred from homology"/>
<feature type="domain" description="Aminopeptidase P N-terminal" evidence="6">
    <location>
        <begin position="24"/>
        <end position="154"/>
    </location>
</feature>
<keyword evidence="7" id="KW-0031">Aminopeptidase</keyword>
<gene>
    <name evidence="7" type="ORF">MGWOODY_Mmi193</name>
</gene>
<dbReference type="EC" id="3.4.11.9" evidence="7"/>
<evidence type="ECO:0000259" key="6">
    <source>
        <dbReference type="SMART" id="SM01011"/>
    </source>
</evidence>
<dbReference type="EMBL" id="FAXC01000369">
    <property type="protein sequence ID" value="CUV10168.1"/>
    <property type="molecule type" value="Genomic_DNA"/>
</dbReference>
<dbReference type="GO" id="GO:0070006">
    <property type="term" value="F:metalloaminopeptidase activity"/>
    <property type="evidence" value="ECO:0007669"/>
    <property type="project" value="InterPro"/>
</dbReference>
<protein>
    <submittedName>
        <fullName evidence="7">Xaa-Pro aminopeptidase</fullName>
        <ecNumber evidence="7">3.4.11.9</ecNumber>
    </submittedName>
</protein>
<dbReference type="InterPro" id="IPR052433">
    <property type="entry name" value="X-Pro_dipept-like"/>
</dbReference>